<dbReference type="CDD" id="cd01948">
    <property type="entry name" value="EAL"/>
    <property type="match status" value="1"/>
</dbReference>
<evidence type="ECO:0000259" key="5">
    <source>
        <dbReference type="PROSITE" id="PS50883"/>
    </source>
</evidence>
<dbReference type="InterPro" id="IPR001610">
    <property type="entry name" value="PAC"/>
</dbReference>
<evidence type="ECO:0000259" key="3">
    <source>
        <dbReference type="PROSITE" id="PS50112"/>
    </source>
</evidence>
<dbReference type="InterPro" id="IPR000700">
    <property type="entry name" value="PAS-assoc_C"/>
</dbReference>
<dbReference type="CDD" id="cd00130">
    <property type="entry name" value="PAS"/>
    <property type="match status" value="1"/>
</dbReference>
<feature type="domain" description="GGDEF" evidence="6">
    <location>
        <begin position="425"/>
        <end position="558"/>
    </location>
</feature>
<dbReference type="Gene3D" id="3.30.450.20">
    <property type="entry name" value="PAS domain"/>
    <property type="match status" value="1"/>
</dbReference>
<dbReference type="SUPFAM" id="SSF141868">
    <property type="entry name" value="EAL domain-like"/>
    <property type="match status" value="1"/>
</dbReference>
<dbReference type="NCBIfam" id="TIGR00229">
    <property type="entry name" value="sensory_box"/>
    <property type="match status" value="1"/>
</dbReference>
<dbReference type="PROSITE" id="PS51371">
    <property type="entry name" value="CBS"/>
    <property type="match status" value="3"/>
</dbReference>
<dbReference type="PROSITE" id="PS50883">
    <property type="entry name" value="EAL"/>
    <property type="match status" value="1"/>
</dbReference>
<dbReference type="OrthoDB" id="6168558at2"/>
<feature type="domain" description="PAC" evidence="4">
    <location>
        <begin position="341"/>
        <end position="393"/>
    </location>
</feature>
<name>A0A1Y0D1G9_9GAMM</name>
<dbReference type="NCBIfam" id="TIGR00254">
    <property type="entry name" value="GGDEF"/>
    <property type="match status" value="1"/>
</dbReference>
<reference evidence="9" key="1">
    <citation type="submission" date="2017-05" db="EMBL/GenBank/DDBJ databases">
        <authorList>
            <person name="Sung H."/>
        </authorList>
    </citation>
    <scope>NUCLEOTIDE SEQUENCE [LARGE SCALE GENOMIC DNA]</scope>
    <source>
        <strain evidence="9">AMac2203</strain>
    </source>
</reference>
<dbReference type="Pfam" id="PF00990">
    <property type="entry name" value="GGDEF"/>
    <property type="match status" value="1"/>
</dbReference>
<dbReference type="Pfam" id="PF13426">
    <property type="entry name" value="PAS_9"/>
    <property type="match status" value="1"/>
</dbReference>
<feature type="domain" description="CBS" evidence="7">
    <location>
        <begin position="1"/>
        <end position="57"/>
    </location>
</feature>
<dbReference type="Proteomes" id="UP000243793">
    <property type="component" value="Chromosome"/>
</dbReference>
<sequence>MHRSLLSCSPETSIKQAAERMADMRFSSMLVVEKGQAIGIWTEHDSLRLDFSDPDAMLRPIKEVMSCPVSTIGLTMPISEVAERFNQQGLRHLLVVDDEGSPQGIVSQTDILFKQGLELYLSLRTIAQAMDKNPLVLPGRLTLGDLAPLMLAKRQDAAVIECSKHGYGIITERDMVRFVAEHPGNTPLSQLASRPLLSLTAEDTLLRARDLLIDNRLRHLAVKGPEGRGIIGLVGFRHILDGARSHHTSDLTHAMNLRDQALRHPQLNLQLAERVIAASLEGVIITNARGNIEFVNPAFTYTTGYTAEEVVGKTPAILSSGRHDDNFYKNMWKVLAERGYWRGEIWNRRKSGQLYLELLTITSIENEVGNISHFAAIFSDITHIRENEERVRKLAYYDTLTQLPNRRLLEDRLEQALRHAHRHQQLLAVLFIDLDHFKQVNDSLGHSAGDELLLEVSKRMTARLRESDILARFGGDEFIVLLPNISGIEEVTAIARRLIEAVGQPIILNQRSFRVGCSLGISFYPDDASDAHQLIQHADAAMYRAKLEGRNSYRLYSVTLDAQEHLWLTMETALRNAIDSGHGLSLYYQPLVELSSNQVVSIEALARWHDPQLGDIQPSDFIPLAERSGLIQPLSQLLMRSLARQLRQWLDEGLQPPPVAINLSVQQFWQQSLVSDIKALYQEFALPKGILNFELTESVLLNKQSQAIALLKELRALGCDIAMDDFGTGYSSLSYLHELPITTLKIDQSFIQQLGDNLGSETILAAITGMAKGLKLKVVAEGVETNAQREALTHHQVDLIQGYLICSPQPAPAFSHQYLR</sequence>
<dbReference type="SMART" id="SM00267">
    <property type="entry name" value="GGDEF"/>
    <property type="match status" value="1"/>
</dbReference>
<evidence type="ECO:0000256" key="1">
    <source>
        <dbReference type="ARBA" id="ARBA00001946"/>
    </source>
</evidence>
<dbReference type="InterPro" id="IPR052155">
    <property type="entry name" value="Biofilm_reg_signaling"/>
</dbReference>
<keyword evidence="2" id="KW-0129">CBS domain</keyword>
<dbReference type="Pfam" id="PF00571">
    <property type="entry name" value="CBS"/>
    <property type="match status" value="4"/>
</dbReference>
<dbReference type="Pfam" id="PF00563">
    <property type="entry name" value="EAL"/>
    <property type="match status" value="1"/>
</dbReference>
<feature type="domain" description="CBS" evidence="7">
    <location>
        <begin position="65"/>
        <end position="121"/>
    </location>
</feature>
<gene>
    <name evidence="8" type="ORF">CBP12_02890</name>
</gene>
<dbReference type="SUPFAM" id="SSF55073">
    <property type="entry name" value="Nucleotide cyclase"/>
    <property type="match status" value="1"/>
</dbReference>
<feature type="domain" description="CBS" evidence="7">
    <location>
        <begin position="192"/>
        <end position="251"/>
    </location>
</feature>
<organism evidence="8 9">
    <name type="scientific">Oceanisphaera avium</name>
    <dbReference type="NCBI Taxonomy" id="1903694"/>
    <lineage>
        <taxon>Bacteria</taxon>
        <taxon>Pseudomonadati</taxon>
        <taxon>Pseudomonadota</taxon>
        <taxon>Gammaproteobacteria</taxon>
        <taxon>Aeromonadales</taxon>
        <taxon>Aeromonadaceae</taxon>
        <taxon>Oceanisphaera</taxon>
    </lineage>
</organism>
<dbReference type="Gene3D" id="3.10.580.10">
    <property type="entry name" value="CBS-domain"/>
    <property type="match status" value="2"/>
</dbReference>
<dbReference type="AlphaFoldDB" id="A0A1Y0D1G9"/>
<dbReference type="PROSITE" id="PS50112">
    <property type="entry name" value="PAS"/>
    <property type="match status" value="1"/>
</dbReference>
<dbReference type="InterPro" id="IPR000160">
    <property type="entry name" value="GGDEF_dom"/>
</dbReference>
<evidence type="ECO:0000313" key="8">
    <source>
        <dbReference type="EMBL" id="ART81077.1"/>
    </source>
</evidence>
<dbReference type="SUPFAM" id="SSF54631">
    <property type="entry name" value="CBS-domain pair"/>
    <property type="match status" value="2"/>
</dbReference>
<evidence type="ECO:0000259" key="7">
    <source>
        <dbReference type="PROSITE" id="PS51371"/>
    </source>
</evidence>
<evidence type="ECO:0000256" key="2">
    <source>
        <dbReference type="PROSITE-ProRule" id="PRU00703"/>
    </source>
</evidence>
<dbReference type="Gene3D" id="3.20.20.450">
    <property type="entry name" value="EAL domain"/>
    <property type="match status" value="1"/>
</dbReference>
<dbReference type="InterPro" id="IPR046342">
    <property type="entry name" value="CBS_dom_sf"/>
</dbReference>
<dbReference type="SMART" id="SM00116">
    <property type="entry name" value="CBS"/>
    <property type="match status" value="4"/>
</dbReference>
<dbReference type="PANTHER" id="PTHR44757">
    <property type="entry name" value="DIGUANYLATE CYCLASE DGCP"/>
    <property type="match status" value="1"/>
</dbReference>
<evidence type="ECO:0000313" key="9">
    <source>
        <dbReference type="Proteomes" id="UP000243793"/>
    </source>
</evidence>
<dbReference type="CDD" id="cd09833">
    <property type="entry name" value="CBS_pair_GGDEF_PAS_repeat1"/>
    <property type="match status" value="1"/>
</dbReference>
<dbReference type="PROSITE" id="PS50113">
    <property type="entry name" value="PAC"/>
    <property type="match status" value="1"/>
</dbReference>
<dbReference type="SMART" id="SM00086">
    <property type="entry name" value="PAC"/>
    <property type="match status" value="1"/>
</dbReference>
<proteinExistence type="predicted"/>
<dbReference type="PANTHER" id="PTHR44757:SF2">
    <property type="entry name" value="BIOFILM ARCHITECTURE MAINTENANCE PROTEIN MBAA"/>
    <property type="match status" value="1"/>
</dbReference>
<evidence type="ECO:0000259" key="4">
    <source>
        <dbReference type="PROSITE" id="PS50113"/>
    </source>
</evidence>
<keyword evidence="9" id="KW-1185">Reference proteome</keyword>
<dbReference type="InterPro" id="IPR029787">
    <property type="entry name" value="Nucleotide_cyclase"/>
</dbReference>
<dbReference type="KEGG" id="ocm:CBP12_02890"/>
<protein>
    <submittedName>
        <fullName evidence="8">Diguanylate cyclase</fullName>
    </submittedName>
</protein>
<dbReference type="InterPro" id="IPR043128">
    <property type="entry name" value="Rev_trsase/Diguanyl_cyclase"/>
</dbReference>
<dbReference type="InterPro" id="IPR035919">
    <property type="entry name" value="EAL_sf"/>
</dbReference>
<dbReference type="InterPro" id="IPR000644">
    <property type="entry name" value="CBS_dom"/>
</dbReference>
<accession>A0A1Y0D1G9</accession>
<dbReference type="Gene3D" id="3.30.70.270">
    <property type="match status" value="1"/>
</dbReference>
<dbReference type="GO" id="GO:0003824">
    <property type="term" value="F:catalytic activity"/>
    <property type="evidence" value="ECO:0007669"/>
    <property type="project" value="UniProtKB-ARBA"/>
</dbReference>
<evidence type="ECO:0000259" key="6">
    <source>
        <dbReference type="PROSITE" id="PS50887"/>
    </source>
</evidence>
<dbReference type="InterPro" id="IPR001633">
    <property type="entry name" value="EAL_dom"/>
</dbReference>
<feature type="domain" description="PAS" evidence="3">
    <location>
        <begin position="268"/>
        <end position="314"/>
    </location>
</feature>
<dbReference type="PROSITE" id="PS50887">
    <property type="entry name" value="GGDEF"/>
    <property type="match status" value="1"/>
</dbReference>
<dbReference type="CDD" id="cd01949">
    <property type="entry name" value="GGDEF"/>
    <property type="match status" value="1"/>
</dbReference>
<dbReference type="EMBL" id="CP021376">
    <property type="protein sequence ID" value="ART81077.1"/>
    <property type="molecule type" value="Genomic_DNA"/>
</dbReference>
<dbReference type="SMART" id="SM00052">
    <property type="entry name" value="EAL"/>
    <property type="match status" value="1"/>
</dbReference>
<dbReference type="SMART" id="SM00091">
    <property type="entry name" value="PAS"/>
    <property type="match status" value="1"/>
</dbReference>
<dbReference type="InterPro" id="IPR000014">
    <property type="entry name" value="PAS"/>
</dbReference>
<dbReference type="SUPFAM" id="SSF55785">
    <property type="entry name" value="PYP-like sensor domain (PAS domain)"/>
    <property type="match status" value="1"/>
</dbReference>
<dbReference type="FunFam" id="3.30.70.270:FF:000001">
    <property type="entry name" value="Diguanylate cyclase domain protein"/>
    <property type="match status" value="1"/>
</dbReference>
<comment type="cofactor">
    <cofactor evidence="1">
        <name>Mg(2+)</name>
        <dbReference type="ChEBI" id="CHEBI:18420"/>
    </cofactor>
</comment>
<dbReference type="InterPro" id="IPR035965">
    <property type="entry name" value="PAS-like_dom_sf"/>
</dbReference>
<feature type="domain" description="EAL" evidence="5">
    <location>
        <begin position="567"/>
        <end position="820"/>
    </location>
</feature>